<accession>A0AAW0EJE7</accession>
<proteinExistence type="inferred from homology"/>
<evidence type="ECO:0000256" key="1">
    <source>
        <dbReference type="ARBA" id="ARBA00006328"/>
    </source>
</evidence>
<dbReference type="InterPro" id="IPR008030">
    <property type="entry name" value="NmrA-like"/>
</dbReference>
<dbReference type="AlphaFoldDB" id="A0AAW0EJE7"/>
<keyword evidence="3" id="KW-0560">Oxidoreductase</keyword>
<keyword evidence="2" id="KW-0521">NADP</keyword>
<dbReference type="PANTHER" id="PTHR42748">
    <property type="entry name" value="NITROGEN METABOLITE REPRESSION PROTEIN NMRA FAMILY MEMBER"/>
    <property type="match status" value="1"/>
</dbReference>
<dbReference type="Gene3D" id="3.40.50.720">
    <property type="entry name" value="NAD(P)-binding Rossmann-like Domain"/>
    <property type="match status" value="1"/>
</dbReference>
<dbReference type="InterPro" id="IPR051164">
    <property type="entry name" value="NmrA-like_oxidored"/>
</dbReference>
<dbReference type="GO" id="GO:0005634">
    <property type="term" value="C:nucleus"/>
    <property type="evidence" value="ECO:0007669"/>
    <property type="project" value="TreeGrafter"/>
</dbReference>
<keyword evidence="6" id="KW-1185">Reference proteome</keyword>
<dbReference type="EMBL" id="JAWWNJ010000001">
    <property type="protein sequence ID" value="KAK7064930.1"/>
    <property type="molecule type" value="Genomic_DNA"/>
</dbReference>
<organism evidence="5 6">
    <name type="scientific">Favolaschia claudopus</name>
    <dbReference type="NCBI Taxonomy" id="2862362"/>
    <lineage>
        <taxon>Eukaryota</taxon>
        <taxon>Fungi</taxon>
        <taxon>Dikarya</taxon>
        <taxon>Basidiomycota</taxon>
        <taxon>Agaricomycotina</taxon>
        <taxon>Agaricomycetes</taxon>
        <taxon>Agaricomycetidae</taxon>
        <taxon>Agaricales</taxon>
        <taxon>Marasmiineae</taxon>
        <taxon>Mycenaceae</taxon>
        <taxon>Favolaschia</taxon>
    </lineage>
</organism>
<evidence type="ECO:0000313" key="6">
    <source>
        <dbReference type="Proteomes" id="UP001362999"/>
    </source>
</evidence>
<comment type="similarity">
    <text evidence="1">Belongs to the NmrA-type oxidoreductase family.</text>
</comment>
<gene>
    <name evidence="5" type="ORF">R3P38DRAFT_2827090</name>
</gene>
<dbReference type="Pfam" id="PF05368">
    <property type="entry name" value="NmrA"/>
    <property type="match status" value="1"/>
</dbReference>
<evidence type="ECO:0000259" key="4">
    <source>
        <dbReference type="Pfam" id="PF05368"/>
    </source>
</evidence>
<protein>
    <submittedName>
        <fullName evidence="5">NAD(P)-binding protein</fullName>
    </submittedName>
</protein>
<dbReference type="PANTHER" id="PTHR42748:SF30">
    <property type="entry name" value="NMRA-LIKE DOMAIN-CONTAINING PROTEIN"/>
    <property type="match status" value="1"/>
</dbReference>
<dbReference type="GO" id="GO:0016491">
    <property type="term" value="F:oxidoreductase activity"/>
    <property type="evidence" value="ECO:0007669"/>
    <property type="project" value="UniProtKB-KW"/>
</dbReference>
<evidence type="ECO:0000256" key="3">
    <source>
        <dbReference type="ARBA" id="ARBA00023002"/>
    </source>
</evidence>
<feature type="domain" description="NmrA-like" evidence="4">
    <location>
        <begin position="11"/>
        <end position="299"/>
    </location>
</feature>
<reference evidence="5 6" key="1">
    <citation type="journal article" date="2024" name="J Genomics">
        <title>Draft genome sequencing and assembly of Favolaschia claudopus CIRM-BRFM 2984 isolated from oak limbs.</title>
        <authorList>
            <person name="Navarro D."/>
            <person name="Drula E."/>
            <person name="Chaduli D."/>
            <person name="Cazenave R."/>
            <person name="Ahrendt S."/>
            <person name="Wang J."/>
            <person name="Lipzen A."/>
            <person name="Daum C."/>
            <person name="Barry K."/>
            <person name="Grigoriev I.V."/>
            <person name="Favel A."/>
            <person name="Rosso M.N."/>
            <person name="Martin F."/>
        </authorList>
    </citation>
    <scope>NUCLEOTIDE SEQUENCE [LARGE SCALE GENOMIC DNA]</scope>
    <source>
        <strain evidence="5 6">CIRM-BRFM 2984</strain>
    </source>
</reference>
<comment type="caution">
    <text evidence="5">The sequence shown here is derived from an EMBL/GenBank/DDBJ whole genome shotgun (WGS) entry which is preliminary data.</text>
</comment>
<dbReference type="SUPFAM" id="SSF51735">
    <property type="entry name" value="NAD(P)-binding Rossmann-fold domains"/>
    <property type="match status" value="1"/>
</dbReference>
<name>A0AAW0EJE7_9AGAR</name>
<dbReference type="Proteomes" id="UP001362999">
    <property type="component" value="Unassembled WGS sequence"/>
</dbReference>
<sequence length="324" mass="35568">MTISQDTTAPLVAVVGATGAQGGSVIQALIDSTKPYRIRGFTRDVAKPASQNLIKQGVEMIAVNIVLDNAENVFKAFVGANMAFLVTNFWEHLDAKKEIAEGKMMIDAVKAAGVERVVWSGLQDYNKISQGKYTYALHFDGKAHVTEYARQSGLPFFVDVQAGFYSENLVDPGRSSIKRRGDSFVLRWPGNPKSALPVLDAEHDYGLYVRHAFEATGTEVARLNGAAMYTGVYMTGEEISAQVSEATGKKITIESVLFEQYEKDFTAKGMPPHVGLDMRDAAQAVEEFGYYGGKDVFNTEAFTQRKPLSFIEFAKAADWSRIMG</sequence>
<dbReference type="InterPro" id="IPR036291">
    <property type="entry name" value="NAD(P)-bd_dom_sf"/>
</dbReference>
<evidence type="ECO:0000313" key="5">
    <source>
        <dbReference type="EMBL" id="KAK7064930.1"/>
    </source>
</evidence>
<evidence type="ECO:0000256" key="2">
    <source>
        <dbReference type="ARBA" id="ARBA00022857"/>
    </source>
</evidence>
<dbReference type="Gene3D" id="3.90.25.10">
    <property type="entry name" value="UDP-galactose 4-epimerase, domain 1"/>
    <property type="match status" value="1"/>
</dbReference>